<dbReference type="Gene3D" id="1.20.120.530">
    <property type="entry name" value="GntR ligand-binding domain-like"/>
    <property type="match status" value="1"/>
</dbReference>
<accession>A0ABP8W4J9</accession>
<keyword evidence="2" id="KW-0238">DNA-binding</keyword>
<dbReference type="Gene3D" id="1.10.10.10">
    <property type="entry name" value="Winged helix-like DNA-binding domain superfamily/Winged helix DNA-binding domain"/>
    <property type="match status" value="1"/>
</dbReference>
<comment type="caution">
    <text evidence="5">The sequence shown here is derived from an EMBL/GenBank/DDBJ whole genome shotgun (WGS) entry which is preliminary data.</text>
</comment>
<dbReference type="Proteomes" id="UP001500621">
    <property type="component" value="Unassembled WGS sequence"/>
</dbReference>
<evidence type="ECO:0000256" key="1">
    <source>
        <dbReference type="ARBA" id="ARBA00023015"/>
    </source>
</evidence>
<protein>
    <recommendedName>
        <fullName evidence="4">GntR C-terminal domain-containing protein</fullName>
    </recommendedName>
</protein>
<keyword evidence="3" id="KW-0804">Transcription</keyword>
<proteinExistence type="predicted"/>
<dbReference type="InterPro" id="IPR008920">
    <property type="entry name" value="TF_FadR/GntR_C"/>
</dbReference>
<evidence type="ECO:0000313" key="6">
    <source>
        <dbReference type="Proteomes" id="UP001500621"/>
    </source>
</evidence>
<dbReference type="PANTHER" id="PTHR43537">
    <property type="entry name" value="TRANSCRIPTIONAL REGULATOR, GNTR FAMILY"/>
    <property type="match status" value="1"/>
</dbReference>
<evidence type="ECO:0000313" key="5">
    <source>
        <dbReference type="EMBL" id="GAA4680792.1"/>
    </source>
</evidence>
<dbReference type="SUPFAM" id="SSF48008">
    <property type="entry name" value="GntR ligand-binding domain-like"/>
    <property type="match status" value="1"/>
</dbReference>
<dbReference type="InterPro" id="IPR036390">
    <property type="entry name" value="WH_DNA-bd_sf"/>
</dbReference>
<feature type="domain" description="GntR C-terminal" evidence="4">
    <location>
        <begin position="196"/>
        <end position="322"/>
    </location>
</feature>
<dbReference type="Pfam" id="PF07729">
    <property type="entry name" value="FCD"/>
    <property type="match status" value="1"/>
</dbReference>
<dbReference type="SUPFAM" id="SSF46785">
    <property type="entry name" value="Winged helix' DNA-binding domain"/>
    <property type="match status" value="1"/>
</dbReference>
<reference evidence="6" key="1">
    <citation type="journal article" date="2019" name="Int. J. Syst. Evol. Microbiol.">
        <title>The Global Catalogue of Microorganisms (GCM) 10K type strain sequencing project: providing services to taxonomists for standard genome sequencing and annotation.</title>
        <authorList>
            <consortium name="The Broad Institute Genomics Platform"/>
            <consortium name="The Broad Institute Genome Sequencing Center for Infectious Disease"/>
            <person name="Wu L."/>
            <person name="Ma J."/>
        </authorList>
    </citation>
    <scope>NUCLEOTIDE SEQUENCE [LARGE SCALE GENOMIC DNA]</scope>
    <source>
        <strain evidence="6">JCM 18127</strain>
    </source>
</reference>
<name>A0ABP8W4J9_9ACTN</name>
<evidence type="ECO:0000259" key="4">
    <source>
        <dbReference type="SMART" id="SM00895"/>
    </source>
</evidence>
<dbReference type="InterPro" id="IPR011711">
    <property type="entry name" value="GntR_C"/>
</dbReference>
<dbReference type="RefSeq" id="WP_345264814.1">
    <property type="nucleotide sequence ID" value="NZ_BAABIM010000002.1"/>
</dbReference>
<evidence type="ECO:0000256" key="3">
    <source>
        <dbReference type="ARBA" id="ARBA00023163"/>
    </source>
</evidence>
<organism evidence="5 6">
    <name type="scientific">Nocardioides nanhaiensis</name>
    <dbReference type="NCBI Taxonomy" id="1476871"/>
    <lineage>
        <taxon>Bacteria</taxon>
        <taxon>Bacillati</taxon>
        <taxon>Actinomycetota</taxon>
        <taxon>Actinomycetes</taxon>
        <taxon>Propionibacteriales</taxon>
        <taxon>Nocardioidaceae</taxon>
        <taxon>Nocardioides</taxon>
    </lineage>
</organism>
<dbReference type="SMART" id="SM00895">
    <property type="entry name" value="FCD"/>
    <property type="match status" value="1"/>
</dbReference>
<evidence type="ECO:0000256" key="2">
    <source>
        <dbReference type="ARBA" id="ARBA00023125"/>
    </source>
</evidence>
<dbReference type="PANTHER" id="PTHR43537:SF5">
    <property type="entry name" value="UXU OPERON TRANSCRIPTIONAL REGULATOR"/>
    <property type="match status" value="1"/>
</dbReference>
<keyword evidence="1" id="KW-0805">Transcription regulation</keyword>
<gene>
    <name evidence="5" type="ORF">GCM10023226_17480</name>
</gene>
<dbReference type="EMBL" id="BAABIM010000002">
    <property type="protein sequence ID" value="GAA4680792.1"/>
    <property type="molecule type" value="Genomic_DNA"/>
</dbReference>
<sequence>MISDPRQLLVDPVEAVSQLRRRPVDQLTGVLVQPSGSVRLEVGSVVPVTGDPPGVLLSVPAQWAPQDGERSLVVQLDGAGGRLDCEVVDHLPATRLTVLVCRVDQAHAAAPSFVQLSTRRSFDLADDAYLRARELVLLRQYPPDSTLDPEDLAFDLGADPPSATVALTRLELDGLVRRDPDRGYVVVPFDARSADETFDARCAIELGVLETALAEVDGTRIAELRPSFDAMAGQLVDGRFLDFERYLDANVAFHQQIVMLSDNEALRAAYLRLGLKAVMTRSFGSTRATSQRFIGIQRALLRSIEARDLEAAKESAIAYRDLAKDRARSILGQTGGWL</sequence>
<keyword evidence="6" id="KW-1185">Reference proteome</keyword>
<dbReference type="InterPro" id="IPR036388">
    <property type="entry name" value="WH-like_DNA-bd_sf"/>
</dbReference>